<keyword evidence="2" id="KW-0547">Nucleotide-binding</keyword>
<keyword evidence="1" id="KW-0464">Manganese</keyword>
<feature type="domain" description="ATP-grasp" evidence="3">
    <location>
        <begin position="1"/>
        <end position="183"/>
    </location>
</feature>
<dbReference type="InterPro" id="IPR013815">
    <property type="entry name" value="ATP_grasp_subdomain_1"/>
</dbReference>
<dbReference type="PANTHER" id="PTHR21621">
    <property type="entry name" value="RIBOSOMAL PROTEIN S6 MODIFICATION PROTEIN"/>
    <property type="match status" value="1"/>
</dbReference>
<dbReference type="InterPro" id="IPR011761">
    <property type="entry name" value="ATP-grasp"/>
</dbReference>
<sequence>MFELNDIPIPRTFYLYNKQRDCIDYYVEQLGGYPVILKVLGYSGGVGVMKLESAQSLYSVIDFVCANGTAPLLSSFIPDAVHWRCVVVGEKVVAAYINPPDKGDFRTYGTTDKNEVFEGAGTEIDALAIKAVSVLGYEFGGVDILRHPSGRCYVLEANFPCYYAHAQEIGGIDVAGKIVDYLAEKAGSLK</sequence>
<dbReference type="Pfam" id="PF08443">
    <property type="entry name" value="RimK"/>
    <property type="match status" value="1"/>
</dbReference>
<evidence type="ECO:0000259" key="3">
    <source>
        <dbReference type="PROSITE" id="PS50975"/>
    </source>
</evidence>
<dbReference type="Gene3D" id="3.30.1490.20">
    <property type="entry name" value="ATP-grasp fold, A domain"/>
    <property type="match status" value="1"/>
</dbReference>
<evidence type="ECO:0000256" key="1">
    <source>
        <dbReference type="ARBA" id="ARBA00023211"/>
    </source>
</evidence>
<dbReference type="SUPFAM" id="SSF56059">
    <property type="entry name" value="Glutathione synthetase ATP-binding domain-like"/>
    <property type="match status" value="1"/>
</dbReference>
<protein>
    <recommendedName>
        <fullName evidence="3">ATP-grasp domain-containing protein</fullName>
    </recommendedName>
</protein>
<dbReference type="Proteomes" id="UP001528411">
    <property type="component" value="Unassembled WGS sequence"/>
</dbReference>
<organism evidence="4 5">
    <name type="scientific">Psychrosphaera algicola</name>
    <dbReference type="NCBI Taxonomy" id="3023714"/>
    <lineage>
        <taxon>Bacteria</taxon>
        <taxon>Pseudomonadati</taxon>
        <taxon>Pseudomonadota</taxon>
        <taxon>Gammaproteobacteria</taxon>
        <taxon>Alteromonadales</taxon>
        <taxon>Pseudoalteromonadaceae</taxon>
        <taxon>Psychrosphaera</taxon>
    </lineage>
</organism>
<keyword evidence="5" id="KW-1185">Reference proteome</keyword>
<accession>A0ABT5F9I3</accession>
<evidence type="ECO:0000313" key="5">
    <source>
        <dbReference type="Proteomes" id="UP001528411"/>
    </source>
</evidence>
<keyword evidence="2" id="KW-0067">ATP-binding</keyword>
<dbReference type="InterPro" id="IPR013651">
    <property type="entry name" value="ATP-grasp_RimK-type"/>
</dbReference>
<dbReference type="PROSITE" id="PS50975">
    <property type="entry name" value="ATP_GRASP"/>
    <property type="match status" value="1"/>
</dbReference>
<dbReference type="RefSeq" id="WP_272179877.1">
    <property type="nucleotide sequence ID" value="NZ_JAQOMS010000002.1"/>
</dbReference>
<comment type="caution">
    <text evidence="4">The sequence shown here is derived from an EMBL/GenBank/DDBJ whole genome shotgun (WGS) entry which is preliminary data.</text>
</comment>
<dbReference type="PANTHER" id="PTHR21621:SF0">
    <property type="entry name" value="BETA-CITRYLGLUTAMATE SYNTHASE B-RELATED"/>
    <property type="match status" value="1"/>
</dbReference>
<proteinExistence type="predicted"/>
<dbReference type="Gene3D" id="3.30.470.20">
    <property type="entry name" value="ATP-grasp fold, B domain"/>
    <property type="match status" value="1"/>
</dbReference>
<evidence type="ECO:0000256" key="2">
    <source>
        <dbReference type="PROSITE-ProRule" id="PRU00409"/>
    </source>
</evidence>
<reference evidence="4 5" key="1">
    <citation type="submission" date="2023-01" db="EMBL/GenBank/DDBJ databases">
        <title>Psychrosphaera sp. nov., isolated from marine algae.</title>
        <authorList>
            <person name="Bayburt H."/>
            <person name="Choi B.J."/>
            <person name="Kim J.M."/>
            <person name="Choi D.G."/>
            <person name="Jeon C.O."/>
        </authorList>
    </citation>
    <scope>NUCLEOTIDE SEQUENCE [LARGE SCALE GENOMIC DNA]</scope>
    <source>
        <strain evidence="4 5">G1-22</strain>
    </source>
</reference>
<evidence type="ECO:0000313" key="4">
    <source>
        <dbReference type="EMBL" id="MDC2888192.1"/>
    </source>
</evidence>
<name>A0ABT5F9I3_9GAMM</name>
<dbReference type="EMBL" id="JAQOMS010000002">
    <property type="protein sequence ID" value="MDC2888192.1"/>
    <property type="molecule type" value="Genomic_DNA"/>
</dbReference>
<gene>
    <name evidence="4" type="ORF">PN838_04485</name>
</gene>